<protein>
    <submittedName>
        <fullName evidence="2">Galactinol--sucrose galactosyltransferase 2</fullName>
    </submittedName>
</protein>
<accession>A0ABD1SLX4</accession>
<gene>
    <name evidence="2" type="ORF">Fot_35573</name>
</gene>
<evidence type="ECO:0000256" key="1">
    <source>
        <dbReference type="ARBA" id="ARBA00023277"/>
    </source>
</evidence>
<dbReference type="AlphaFoldDB" id="A0ABD1SLX4"/>
<dbReference type="EMBL" id="JBFOLJ010000010">
    <property type="protein sequence ID" value="KAL2501725.1"/>
    <property type="molecule type" value="Genomic_DNA"/>
</dbReference>
<dbReference type="PANTHER" id="PTHR31268:SF32">
    <property type="entry name" value="GALACTINOL--SUCROSE GALACTOSYLTRANSFERASE 2-RELATED"/>
    <property type="match status" value="1"/>
</dbReference>
<keyword evidence="2" id="KW-0808">Transferase</keyword>
<keyword evidence="2" id="KW-0328">Glycosyltransferase</keyword>
<evidence type="ECO:0000313" key="2">
    <source>
        <dbReference type="EMBL" id="KAL2501725.1"/>
    </source>
</evidence>
<dbReference type="Proteomes" id="UP001604277">
    <property type="component" value="Unassembled WGS sequence"/>
</dbReference>
<reference evidence="3" key="1">
    <citation type="submission" date="2024-07" db="EMBL/GenBank/DDBJ databases">
        <title>Two chromosome-level genome assemblies of Korean endemic species Abeliophyllum distichum and Forsythia ovata (Oleaceae).</title>
        <authorList>
            <person name="Jang H."/>
        </authorList>
    </citation>
    <scope>NUCLEOTIDE SEQUENCE [LARGE SCALE GENOMIC DNA]</scope>
</reference>
<dbReference type="InterPro" id="IPR008811">
    <property type="entry name" value="Glycosyl_hydrolases_36"/>
</dbReference>
<keyword evidence="3" id="KW-1185">Reference proteome</keyword>
<sequence>MELMESKKTRIHDASPGTLTSSVQASDVNAIAQIAGRDWNGDTIVYPYRSGEIVRLPKGTSLPVTLKVLEYELFHICPIKVTNISFAPIGLLDMLNSGGAVEHIEVQLDSEKKAEHYDGEVATEFSDSLSKNRSTTATIALKVRRCGRLGMYCSRRPLKHTVGNAETEFN</sequence>
<keyword evidence="1" id="KW-0119">Carbohydrate metabolism</keyword>
<dbReference type="Pfam" id="PF05691">
    <property type="entry name" value="Raffinose_syn"/>
    <property type="match status" value="1"/>
</dbReference>
<dbReference type="GO" id="GO:0016757">
    <property type="term" value="F:glycosyltransferase activity"/>
    <property type="evidence" value="ECO:0007669"/>
    <property type="project" value="UniProtKB-KW"/>
</dbReference>
<comment type="caution">
    <text evidence="2">The sequence shown here is derived from an EMBL/GenBank/DDBJ whole genome shotgun (WGS) entry which is preliminary data.</text>
</comment>
<organism evidence="2 3">
    <name type="scientific">Forsythia ovata</name>
    <dbReference type="NCBI Taxonomy" id="205694"/>
    <lineage>
        <taxon>Eukaryota</taxon>
        <taxon>Viridiplantae</taxon>
        <taxon>Streptophyta</taxon>
        <taxon>Embryophyta</taxon>
        <taxon>Tracheophyta</taxon>
        <taxon>Spermatophyta</taxon>
        <taxon>Magnoliopsida</taxon>
        <taxon>eudicotyledons</taxon>
        <taxon>Gunneridae</taxon>
        <taxon>Pentapetalae</taxon>
        <taxon>asterids</taxon>
        <taxon>lamiids</taxon>
        <taxon>Lamiales</taxon>
        <taxon>Oleaceae</taxon>
        <taxon>Forsythieae</taxon>
        <taxon>Forsythia</taxon>
    </lineage>
</organism>
<proteinExistence type="predicted"/>
<dbReference type="PANTHER" id="PTHR31268">
    <property type="match status" value="1"/>
</dbReference>
<name>A0ABD1SLX4_9LAMI</name>
<evidence type="ECO:0000313" key="3">
    <source>
        <dbReference type="Proteomes" id="UP001604277"/>
    </source>
</evidence>